<protein>
    <submittedName>
        <fullName evidence="1">Uncharacterized protein</fullName>
    </submittedName>
</protein>
<accession>A0A402AGE7</accession>
<gene>
    <name evidence="1" type="ORF">KDK_19590</name>
</gene>
<dbReference type="Proteomes" id="UP000287188">
    <property type="component" value="Unassembled WGS sequence"/>
</dbReference>
<organism evidence="1 2">
    <name type="scientific">Dictyobacter kobayashii</name>
    <dbReference type="NCBI Taxonomy" id="2014872"/>
    <lineage>
        <taxon>Bacteria</taxon>
        <taxon>Bacillati</taxon>
        <taxon>Chloroflexota</taxon>
        <taxon>Ktedonobacteria</taxon>
        <taxon>Ktedonobacterales</taxon>
        <taxon>Dictyobacteraceae</taxon>
        <taxon>Dictyobacter</taxon>
    </lineage>
</organism>
<reference evidence="2" key="1">
    <citation type="submission" date="2018-12" db="EMBL/GenBank/DDBJ databases">
        <title>Tengunoibacter tsumagoiensis gen. nov., sp. nov., Dictyobacter kobayashii sp. nov., D. alpinus sp. nov., and D. joshuensis sp. nov. and description of Dictyobacteraceae fam. nov. within the order Ktedonobacterales isolated from Tengu-no-mugimeshi.</title>
        <authorList>
            <person name="Wang C.M."/>
            <person name="Zheng Y."/>
            <person name="Sakai Y."/>
            <person name="Toyoda A."/>
            <person name="Minakuchi Y."/>
            <person name="Abe K."/>
            <person name="Yokota A."/>
            <person name="Yabe S."/>
        </authorList>
    </citation>
    <scope>NUCLEOTIDE SEQUENCE [LARGE SCALE GENOMIC DNA]</scope>
    <source>
        <strain evidence="2">Uno11</strain>
    </source>
</reference>
<keyword evidence="2" id="KW-1185">Reference proteome</keyword>
<evidence type="ECO:0000313" key="1">
    <source>
        <dbReference type="EMBL" id="GCE18159.1"/>
    </source>
</evidence>
<dbReference type="AlphaFoldDB" id="A0A402AGE7"/>
<dbReference type="EMBL" id="BIFS01000001">
    <property type="protein sequence ID" value="GCE18159.1"/>
    <property type="molecule type" value="Genomic_DNA"/>
</dbReference>
<proteinExistence type="predicted"/>
<name>A0A402AGE7_9CHLR</name>
<evidence type="ECO:0000313" key="2">
    <source>
        <dbReference type="Proteomes" id="UP000287188"/>
    </source>
</evidence>
<sequence>MDIFSLVRDLWTNVKKALYPRAVPKSMSVFGPLPEEGVMPRGTQALGYRAAKRGCKGRRAPSLGTWDADFPVSSYGGRKAGMQGAASP</sequence>
<comment type="caution">
    <text evidence="1">The sequence shown here is derived from an EMBL/GenBank/DDBJ whole genome shotgun (WGS) entry which is preliminary data.</text>
</comment>